<dbReference type="GO" id="GO:0046872">
    <property type="term" value="F:metal ion binding"/>
    <property type="evidence" value="ECO:0007669"/>
    <property type="project" value="UniProtKB-KW"/>
</dbReference>
<feature type="region of interest" description="Disordered" evidence="9">
    <location>
        <begin position="74"/>
        <end position="104"/>
    </location>
</feature>
<dbReference type="GO" id="GO:0005524">
    <property type="term" value="F:ATP binding"/>
    <property type="evidence" value="ECO:0007669"/>
    <property type="project" value="UniProtKB-KW"/>
</dbReference>
<keyword evidence="7" id="KW-0067">ATP-binding</keyword>
<feature type="compositionally biased region" description="Basic and acidic residues" evidence="9">
    <location>
        <begin position="86"/>
        <end position="96"/>
    </location>
</feature>
<organism evidence="12 13">
    <name type="scientific">Candidatus Jeotgalibaca merdavium</name>
    <dbReference type="NCBI Taxonomy" id="2838627"/>
    <lineage>
        <taxon>Bacteria</taxon>
        <taxon>Bacillati</taxon>
        <taxon>Bacillota</taxon>
        <taxon>Bacilli</taxon>
        <taxon>Lactobacillales</taxon>
        <taxon>Carnobacteriaceae</taxon>
        <taxon>Jeotgalibaca</taxon>
    </lineage>
</organism>
<reference evidence="12" key="2">
    <citation type="submission" date="2021-04" db="EMBL/GenBank/DDBJ databases">
        <authorList>
            <person name="Gilroy R."/>
        </authorList>
    </citation>
    <scope>NUCLEOTIDE SEQUENCE</scope>
    <source>
        <strain evidence="12">CHK171-505</strain>
    </source>
</reference>
<name>A0A9D2I2Z2_9LACT</name>
<evidence type="ECO:0000256" key="6">
    <source>
        <dbReference type="ARBA" id="ARBA00022741"/>
    </source>
</evidence>
<dbReference type="PROSITE" id="PS01047">
    <property type="entry name" value="HMA_1"/>
    <property type="match status" value="1"/>
</dbReference>
<keyword evidence="10" id="KW-1133">Transmembrane helix</keyword>
<dbReference type="Pfam" id="PF00403">
    <property type="entry name" value="HMA"/>
    <property type="match status" value="1"/>
</dbReference>
<dbReference type="AlphaFoldDB" id="A0A9D2I2Z2"/>
<dbReference type="GO" id="GO:0015086">
    <property type="term" value="F:cadmium ion transmembrane transporter activity"/>
    <property type="evidence" value="ECO:0007669"/>
    <property type="project" value="TreeGrafter"/>
</dbReference>
<dbReference type="InterPro" id="IPR017969">
    <property type="entry name" value="Heavy-metal-associated_CS"/>
</dbReference>
<dbReference type="PROSITE" id="PS50846">
    <property type="entry name" value="HMA_2"/>
    <property type="match status" value="1"/>
</dbReference>
<feature type="domain" description="HMA" evidence="11">
    <location>
        <begin position="5"/>
        <end position="72"/>
    </location>
</feature>
<protein>
    <submittedName>
        <fullName evidence="12">Cation transporter</fullName>
    </submittedName>
</protein>
<evidence type="ECO:0000256" key="9">
    <source>
        <dbReference type="SAM" id="MobiDB-lite"/>
    </source>
</evidence>
<dbReference type="InterPro" id="IPR027256">
    <property type="entry name" value="P-typ_ATPase_IB"/>
</dbReference>
<evidence type="ECO:0000256" key="5">
    <source>
        <dbReference type="ARBA" id="ARBA00022723"/>
    </source>
</evidence>
<feature type="transmembrane region" description="Helical" evidence="10">
    <location>
        <begin position="111"/>
        <end position="129"/>
    </location>
</feature>
<dbReference type="Gene3D" id="3.30.70.100">
    <property type="match status" value="1"/>
</dbReference>
<proteinExistence type="inferred from homology"/>
<dbReference type="InterPro" id="IPR036163">
    <property type="entry name" value="HMA_dom_sf"/>
</dbReference>
<dbReference type="GO" id="GO:0005886">
    <property type="term" value="C:plasma membrane"/>
    <property type="evidence" value="ECO:0007669"/>
    <property type="project" value="UniProtKB-SubCell"/>
</dbReference>
<keyword evidence="6" id="KW-0547">Nucleotide-binding</keyword>
<keyword evidence="5" id="KW-0479">Metal-binding</keyword>
<keyword evidence="10" id="KW-0812">Transmembrane</keyword>
<sequence length="228" mass="25703">MTTKKQYEWLLEGIDCANCAAKVEHAVGKIEGVSASNVNFMTKTLQFELDQPTEQQLNRVKETIHQVEPDVTTLDKKTGQPIGQNIDDHHDHDHHDHHGHNHGDSNVSHSIIRLVVTLIVLVVAVFAPLESTLSLMLFIVAYLVAGYDVIWTAIRNLFNGKIFDENFLMTVATLSAFYIREFPEAVSVMLFYQIGELFQDIAVDRSRRSIADLMAIRPDYANLKQADG</sequence>
<evidence type="ECO:0000256" key="3">
    <source>
        <dbReference type="ARBA" id="ARBA00022475"/>
    </source>
</evidence>
<dbReference type="SUPFAM" id="SSF55008">
    <property type="entry name" value="HMA, heavy metal-associated domain"/>
    <property type="match status" value="1"/>
</dbReference>
<evidence type="ECO:0000256" key="10">
    <source>
        <dbReference type="SAM" id="Phobius"/>
    </source>
</evidence>
<feature type="non-terminal residue" evidence="12">
    <location>
        <position position="228"/>
    </location>
</feature>
<dbReference type="InterPro" id="IPR006121">
    <property type="entry name" value="HMA_dom"/>
</dbReference>
<dbReference type="InterPro" id="IPR051014">
    <property type="entry name" value="Cation_Transport_ATPase_IB"/>
</dbReference>
<keyword evidence="3" id="KW-1003">Cell membrane</keyword>
<evidence type="ECO:0000256" key="7">
    <source>
        <dbReference type="ARBA" id="ARBA00022840"/>
    </source>
</evidence>
<reference evidence="12" key="1">
    <citation type="journal article" date="2021" name="PeerJ">
        <title>Extensive microbial diversity within the chicken gut microbiome revealed by metagenomics and culture.</title>
        <authorList>
            <person name="Gilroy R."/>
            <person name="Ravi A."/>
            <person name="Getino M."/>
            <person name="Pursley I."/>
            <person name="Horton D.L."/>
            <person name="Alikhan N.F."/>
            <person name="Baker D."/>
            <person name="Gharbi K."/>
            <person name="Hall N."/>
            <person name="Watson M."/>
            <person name="Adriaenssens E.M."/>
            <person name="Foster-Nyarko E."/>
            <person name="Jarju S."/>
            <person name="Secka A."/>
            <person name="Antonio M."/>
            <person name="Oren A."/>
            <person name="Chaudhuri R.R."/>
            <person name="La Ragione R."/>
            <person name="Hildebrand F."/>
            <person name="Pallen M.J."/>
        </authorList>
    </citation>
    <scope>NUCLEOTIDE SEQUENCE</scope>
    <source>
        <strain evidence="12">CHK171-505</strain>
    </source>
</reference>
<keyword evidence="8" id="KW-1278">Translocase</keyword>
<dbReference type="GO" id="GO:0019829">
    <property type="term" value="F:ATPase-coupled monoatomic cation transmembrane transporter activity"/>
    <property type="evidence" value="ECO:0007669"/>
    <property type="project" value="InterPro"/>
</dbReference>
<comment type="subcellular location">
    <subcellularLocation>
        <location evidence="1">Cell membrane</location>
        <topology evidence="1">Multi-pass membrane protein</topology>
    </subcellularLocation>
</comment>
<evidence type="ECO:0000256" key="2">
    <source>
        <dbReference type="ARBA" id="ARBA00006024"/>
    </source>
</evidence>
<keyword evidence="10" id="KW-0472">Membrane</keyword>
<dbReference type="PRINTS" id="PR00941">
    <property type="entry name" value="CDATPASE"/>
</dbReference>
<dbReference type="PANTHER" id="PTHR48085">
    <property type="entry name" value="CADMIUM/ZINC-TRANSPORTING ATPASE HMA2-RELATED"/>
    <property type="match status" value="1"/>
</dbReference>
<keyword evidence="4" id="KW-0597">Phosphoprotein</keyword>
<evidence type="ECO:0000256" key="4">
    <source>
        <dbReference type="ARBA" id="ARBA00022553"/>
    </source>
</evidence>
<evidence type="ECO:0000256" key="8">
    <source>
        <dbReference type="ARBA" id="ARBA00022967"/>
    </source>
</evidence>
<dbReference type="CDD" id="cd00371">
    <property type="entry name" value="HMA"/>
    <property type="match status" value="1"/>
</dbReference>
<dbReference type="EMBL" id="DWYW01000188">
    <property type="protein sequence ID" value="HJA90758.1"/>
    <property type="molecule type" value="Genomic_DNA"/>
</dbReference>
<comment type="caution">
    <text evidence="12">The sequence shown here is derived from an EMBL/GenBank/DDBJ whole genome shotgun (WGS) entry which is preliminary data.</text>
</comment>
<dbReference type="PANTHER" id="PTHR48085:SF5">
    <property type="entry name" value="CADMIUM_ZINC-TRANSPORTING ATPASE HMA4-RELATED"/>
    <property type="match status" value="1"/>
</dbReference>
<dbReference type="Proteomes" id="UP000886856">
    <property type="component" value="Unassembled WGS sequence"/>
</dbReference>
<evidence type="ECO:0000313" key="13">
    <source>
        <dbReference type="Proteomes" id="UP000886856"/>
    </source>
</evidence>
<gene>
    <name evidence="12" type="ORF">H9948_08215</name>
</gene>
<feature type="transmembrane region" description="Helical" evidence="10">
    <location>
        <begin position="135"/>
        <end position="154"/>
    </location>
</feature>
<comment type="similarity">
    <text evidence="2">Belongs to the cation transport ATPase (P-type) (TC 3.A.3) family. Type IB subfamily.</text>
</comment>
<evidence type="ECO:0000256" key="1">
    <source>
        <dbReference type="ARBA" id="ARBA00004651"/>
    </source>
</evidence>
<evidence type="ECO:0000313" key="12">
    <source>
        <dbReference type="EMBL" id="HJA90758.1"/>
    </source>
</evidence>
<evidence type="ECO:0000259" key="11">
    <source>
        <dbReference type="PROSITE" id="PS50846"/>
    </source>
</evidence>
<accession>A0A9D2I2Z2</accession>